<evidence type="ECO:0000256" key="3">
    <source>
        <dbReference type="SAM" id="MobiDB-lite"/>
    </source>
</evidence>
<dbReference type="InterPro" id="IPR050719">
    <property type="entry name" value="Cortactin-Actin_Reg"/>
</dbReference>
<organism evidence="5 6">
    <name type="scientific">Lutzomyia longipalpis</name>
    <name type="common">Sand fly</name>
    <dbReference type="NCBI Taxonomy" id="7200"/>
    <lineage>
        <taxon>Eukaryota</taxon>
        <taxon>Metazoa</taxon>
        <taxon>Ecdysozoa</taxon>
        <taxon>Arthropoda</taxon>
        <taxon>Hexapoda</taxon>
        <taxon>Insecta</taxon>
        <taxon>Pterygota</taxon>
        <taxon>Neoptera</taxon>
        <taxon>Endopterygota</taxon>
        <taxon>Diptera</taxon>
        <taxon>Nematocera</taxon>
        <taxon>Psychodoidea</taxon>
        <taxon>Psychodidae</taxon>
        <taxon>Lutzomyia</taxon>
        <taxon>Lutzomyia</taxon>
    </lineage>
</organism>
<feature type="domain" description="Cortactin-binding protein-2 N-terminal" evidence="4">
    <location>
        <begin position="33"/>
        <end position="226"/>
    </location>
</feature>
<keyword evidence="6" id="KW-1185">Reference proteome</keyword>
<dbReference type="InterPro" id="IPR019131">
    <property type="entry name" value="Cortactin-binding_p2_N"/>
</dbReference>
<feature type="compositionally biased region" description="Pro residues" evidence="3">
    <location>
        <begin position="448"/>
        <end position="460"/>
    </location>
</feature>
<proteinExistence type="predicted"/>
<dbReference type="Pfam" id="PF09727">
    <property type="entry name" value="CortBP2"/>
    <property type="match status" value="1"/>
</dbReference>
<feature type="compositionally biased region" description="Polar residues" evidence="3">
    <location>
        <begin position="425"/>
        <end position="435"/>
    </location>
</feature>
<dbReference type="VEuPathDB" id="VectorBase:LLOJ008671"/>
<dbReference type="AlphaFoldDB" id="A0A1B0CUN6"/>
<dbReference type="VEuPathDB" id="VectorBase:LLONM1_008315"/>
<keyword evidence="1 2" id="KW-0175">Coiled coil</keyword>
<sequence length="514" mass="58088">MASNLKEENDNNPCSQVEIGKMLATTKRNPKVDFSKSDLLKLLSYMEGELQARDVVIAALKSERIKQLIHITHYKPPSLNDPNAALFRDNLILSGNIASRQSSIAAAASEQEARMYPSQQLEYLQKTLSNQRLTLRNITDLLKESKDKFCQAMLDFEEERRQSADSNPISSAERVKLRQVVFEELEIEKNTRQRAEEEAKKLQKTLDAERARQKQMVLFLLSERKQIIMKYNEERKRSEDLAQILSEEKQRVDTIAEGLEEESKKSLRMEAELEKQMQTFEAERKLLKAAKEKEEKRIKELEHEILQIRAEYDALKKTMMGNVGQLDDASGISPMMSSVAKVVQPTATVSSVPVSGPMYQFPGRQLEWHDQFHQVKHSGKQQQCPKLLVDLPQQKRHHGRCRVHRQCSPVQLQHRQIWPQSIQPGVSLPQQQGMQKKSPAMPPLGRGVPPPIPPNKPVIPPKRDPSSSRIAQAAAGTASGKEKDDGGIVGDIANTENDLGQNYQQIACGGNTGK</sequence>
<dbReference type="EMBL" id="AJWK01029438">
    <property type="status" value="NOT_ANNOTATED_CDS"/>
    <property type="molecule type" value="Genomic_DNA"/>
</dbReference>
<evidence type="ECO:0000313" key="6">
    <source>
        <dbReference type="Proteomes" id="UP000092461"/>
    </source>
</evidence>
<feature type="region of interest" description="Disordered" evidence="3">
    <location>
        <begin position="425"/>
        <end position="499"/>
    </location>
</feature>
<reference evidence="5" key="1">
    <citation type="submission" date="2020-05" db="UniProtKB">
        <authorList>
            <consortium name="EnsemblMetazoa"/>
        </authorList>
    </citation>
    <scope>IDENTIFICATION</scope>
    <source>
        <strain evidence="5">Jacobina</strain>
    </source>
</reference>
<dbReference type="EMBL" id="AJWK01029439">
    <property type="status" value="NOT_ANNOTATED_CDS"/>
    <property type="molecule type" value="Genomic_DNA"/>
</dbReference>
<dbReference type="PANTHER" id="PTHR23166">
    <property type="entry name" value="FILAMIN/GPBP-INTERACTING PROTEIN"/>
    <property type="match status" value="1"/>
</dbReference>
<accession>A0A1B0CUN6</accession>
<evidence type="ECO:0000256" key="2">
    <source>
        <dbReference type="SAM" id="Coils"/>
    </source>
</evidence>
<dbReference type="PANTHER" id="PTHR23166:SF5">
    <property type="entry name" value="CTTNBP2 N-TERMINAL-LIKE PROTEIN"/>
    <property type="match status" value="1"/>
</dbReference>
<evidence type="ECO:0000313" key="5">
    <source>
        <dbReference type="EnsemblMetazoa" id="LLOJ008671-PA"/>
    </source>
</evidence>
<dbReference type="EnsemblMetazoa" id="LLOJ008671-RA">
    <property type="protein sequence ID" value="LLOJ008671-PA"/>
    <property type="gene ID" value="LLOJ008671"/>
</dbReference>
<evidence type="ECO:0000256" key="1">
    <source>
        <dbReference type="ARBA" id="ARBA00023054"/>
    </source>
</evidence>
<dbReference type="Gene3D" id="1.20.1170.10">
    <property type="match status" value="1"/>
</dbReference>
<evidence type="ECO:0000259" key="4">
    <source>
        <dbReference type="Pfam" id="PF09727"/>
    </source>
</evidence>
<dbReference type="Proteomes" id="UP000092461">
    <property type="component" value="Unassembled WGS sequence"/>
</dbReference>
<protein>
    <recommendedName>
        <fullName evidence="4">Cortactin-binding protein-2 N-terminal domain-containing protein</fullName>
    </recommendedName>
</protein>
<feature type="coiled-coil region" evidence="2">
    <location>
        <begin position="178"/>
        <end position="318"/>
    </location>
</feature>
<name>A0A1B0CUN6_LUTLO</name>